<keyword evidence="1" id="KW-0812">Transmembrane</keyword>
<dbReference type="InterPro" id="IPR016047">
    <property type="entry name" value="M23ase_b-sheet_dom"/>
</dbReference>
<dbReference type="OrthoDB" id="5245088at2"/>
<feature type="domain" description="M23ase beta-sheet core" evidence="2">
    <location>
        <begin position="94"/>
        <end position="181"/>
    </location>
</feature>
<comment type="caution">
    <text evidence="3">The sequence shown here is derived from an EMBL/GenBank/DDBJ whole genome shotgun (WGS) entry which is preliminary data.</text>
</comment>
<keyword evidence="1" id="KW-1133">Transmembrane helix</keyword>
<keyword evidence="1" id="KW-0472">Membrane</keyword>
<dbReference type="RefSeq" id="WP_094730606.1">
    <property type="nucleotide sequence ID" value="NZ_MWWY01000045.1"/>
</dbReference>
<feature type="transmembrane region" description="Helical" evidence="1">
    <location>
        <begin position="32"/>
        <end position="52"/>
    </location>
</feature>
<protein>
    <submittedName>
        <fullName evidence="3">Peptidase, M23 family</fullName>
    </submittedName>
</protein>
<dbReference type="EMBL" id="MWWY01000045">
    <property type="protein sequence ID" value="OZG62603.1"/>
    <property type="molecule type" value="Genomic_DNA"/>
</dbReference>
<dbReference type="Pfam" id="PF01551">
    <property type="entry name" value="Peptidase_M23"/>
    <property type="match status" value="1"/>
</dbReference>
<dbReference type="InterPro" id="IPR011055">
    <property type="entry name" value="Dup_hybrid_motif"/>
</dbReference>
<dbReference type="Gene3D" id="2.70.70.10">
    <property type="entry name" value="Glucose Permease (Domain IIA)"/>
    <property type="match status" value="1"/>
</dbReference>
<proteinExistence type="predicted"/>
<dbReference type="Proteomes" id="UP000216074">
    <property type="component" value="Unassembled WGS sequence"/>
</dbReference>
<name>A0A261FUI9_9BIFI</name>
<keyword evidence="4" id="KW-1185">Reference proteome</keyword>
<accession>A0A261FUI9</accession>
<gene>
    <name evidence="3" type="ORF">BHAP_2077</name>
</gene>
<dbReference type="SUPFAM" id="SSF51261">
    <property type="entry name" value="Duplicated hybrid motif"/>
    <property type="match status" value="1"/>
</dbReference>
<sequence length="219" mass="23964">MTMHDDDYRRRARFRILNDLHRRHAERRRLRWLAFIVAVVLLVVIGCVENWMRVAIAAEDSTVIAGCSAAMAWPVEDPMVMRSFDGPAQPWLSGHRGVDLAVTEGDTLIAPADGVISYAGSVAGKSVVSIAYRGLTLTFEPARTLLEVGAHVRRGVPFATVSGLSDHCDGKCVHWGIKRGARDYLDPELQVGNRRIALKPVLTSATATRAPSSLVSVTH</sequence>
<organism evidence="3 4">
    <name type="scientific">Bifidobacterium hapali</name>
    <dbReference type="NCBI Taxonomy" id="1630172"/>
    <lineage>
        <taxon>Bacteria</taxon>
        <taxon>Bacillati</taxon>
        <taxon>Actinomycetota</taxon>
        <taxon>Actinomycetes</taxon>
        <taxon>Bifidobacteriales</taxon>
        <taxon>Bifidobacteriaceae</taxon>
        <taxon>Bifidobacterium</taxon>
    </lineage>
</organism>
<evidence type="ECO:0000313" key="3">
    <source>
        <dbReference type="EMBL" id="OZG62603.1"/>
    </source>
</evidence>
<evidence type="ECO:0000313" key="4">
    <source>
        <dbReference type="Proteomes" id="UP000216074"/>
    </source>
</evidence>
<reference evidence="3 4" key="1">
    <citation type="journal article" date="2017" name="BMC Genomics">
        <title>Comparative genomic and phylogenomic analyses of the Bifidobacteriaceae family.</title>
        <authorList>
            <person name="Lugli G.A."/>
            <person name="Milani C."/>
            <person name="Turroni F."/>
            <person name="Duranti S."/>
            <person name="Mancabelli L."/>
            <person name="Mangifesta M."/>
            <person name="Ferrario C."/>
            <person name="Modesto M."/>
            <person name="Mattarelli P."/>
            <person name="Jiri K."/>
            <person name="van Sinderen D."/>
            <person name="Ventura M."/>
        </authorList>
    </citation>
    <scope>NUCLEOTIDE SEQUENCE [LARGE SCALE GENOMIC DNA]</scope>
    <source>
        <strain evidence="3 4">DSM 100202</strain>
    </source>
</reference>
<evidence type="ECO:0000256" key="1">
    <source>
        <dbReference type="SAM" id="Phobius"/>
    </source>
</evidence>
<dbReference type="AlphaFoldDB" id="A0A261FUI9"/>
<dbReference type="CDD" id="cd12797">
    <property type="entry name" value="M23_peptidase"/>
    <property type="match status" value="1"/>
</dbReference>
<evidence type="ECO:0000259" key="2">
    <source>
        <dbReference type="Pfam" id="PF01551"/>
    </source>
</evidence>